<dbReference type="Pfam" id="PF00208">
    <property type="entry name" value="ELFV_dehydrog"/>
    <property type="match status" value="1"/>
</dbReference>
<dbReference type="RefSeq" id="WP_015018577.1">
    <property type="nucleotide sequence ID" value="NC_018719.1"/>
</dbReference>
<comment type="similarity">
    <text evidence="1 4 8">Belongs to the Glu/Leu/Phe/Val dehydrogenases family.</text>
</comment>
<evidence type="ECO:0000256" key="7">
    <source>
        <dbReference type="PIRSR" id="PIRSR000185-3"/>
    </source>
</evidence>
<feature type="binding site" evidence="6">
    <location>
        <position position="357"/>
    </location>
    <ligand>
        <name>substrate</name>
    </ligand>
</feature>
<dbReference type="Proteomes" id="UP000008037">
    <property type="component" value="Chromosome"/>
</dbReference>
<dbReference type="FunFam" id="3.40.50.10860:FF:000003">
    <property type="entry name" value="Glutamate dehydrogenase"/>
    <property type="match status" value="1"/>
</dbReference>
<evidence type="ECO:0000313" key="10">
    <source>
        <dbReference type="EMBL" id="AFU58038.1"/>
    </source>
</evidence>
<dbReference type="HOGENOM" id="CLU_025763_1_2_2"/>
<dbReference type="GO" id="GO:0004352">
    <property type="term" value="F:glutamate dehydrogenase (NAD+) activity"/>
    <property type="evidence" value="ECO:0007669"/>
    <property type="project" value="TreeGrafter"/>
</dbReference>
<dbReference type="CDD" id="cd01076">
    <property type="entry name" value="NAD_bind_1_Glu_DH"/>
    <property type="match status" value="1"/>
</dbReference>
<feature type="active site" description="Proton donor" evidence="5">
    <location>
        <position position="113"/>
    </location>
</feature>
<reference evidence="10 11" key="1">
    <citation type="journal article" date="2012" name="Environ. Microbiol.">
        <title>The genome of the ammonia-oxidizing Candidatus Nitrososphaera gargensis: insights into metabolic versatility and environmental adaptations.</title>
        <authorList>
            <person name="Spang A."/>
            <person name="Poehlein A."/>
            <person name="Offre P."/>
            <person name="Zumbragel S."/>
            <person name="Haider S."/>
            <person name="Rychlik N."/>
            <person name="Nowka B."/>
            <person name="Schmeisser C."/>
            <person name="Lebedeva E.V."/>
            <person name="Rattei T."/>
            <person name="Bohm C."/>
            <person name="Schmid M."/>
            <person name="Galushko A."/>
            <person name="Hatzenpichler R."/>
            <person name="Weinmaier T."/>
            <person name="Daniel R."/>
            <person name="Schleper C."/>
            <person name="Spieck E."/>
            <person name="Streit W."/>
            <person name="Wagner M."/>
        </authorList>
    </citation>
    <scope>NUCLEOTIDE SEQUENCE [LARGE SCALE GENOMIC DNA]</scope>
    <source>
        <strain evidence="11">Ga9.2</strain>
    </source>
</reference>
<keyword evidence="3 4" id="KW-0560">Oxidoreductase</keyword>
<evidence type="ECO:0000256" key="4">
    <source>
        <dbReference type="PIRNR" id="PIRNR000185"/>
    </source>
</evidence>
<comment type="subunit">
    <text evidence="2">Homohexamer.</text>
</comment>
<dbReference type="InterPro" id="IPR033524">
    <property type="entry name" value="Glu/Leu/Phe/Val_DH_AS"/>
</dbReference>
<dbReference type="FunCoup" id="K0IGR8">
    <property type="interactions" value="141"/>
</dbReference>
<organism evidence="10 11">
    <name type="scientific">Nitrososphaera gargensis (strain Ga9.2)</name>
    <dbReference type="NCBI Taxonomy" id="1237085"/>
    <lineage>
        <taxon>Archaea</taxon>
        <taxon>Nitrososphaerota</taxon>
        <taxon>Nitrososphaeria</taxon>
        <taxon>Nitrososphaerales</taxon>
        <taxon>Nitrososphaeraceae</taxon>
        <taxon>Nitrososphaera</taxon>
    </lineage>
</organism>
<dbReference type="KEGG" id="nga:Ngar_c10960"/>
<dbReference type="InParanoid" id="K0IGR8"/>
<dbReference type="GO" id="GO:0006538">
    <property type="term" value="P:L-glutamate catabolic process"/>
    <property type="evidence" value="ECO:0007669"/>
    <property type="project" value="TreeGrafter"/>
</dbReference>
<evidence type="ECO:0000256" key="6">
    <source>
        <dbReference type="PIRSR" id="PIRSR000185-2"/>
    </source>
</evidence>
<dbReference type="Gene3D" id="3.40.50.720">
    <property type="entry name" value="NAD(P)-binding Rossmann-like Domain"/>
    <property type="match status" value="1"/>
</dbReference>
<dbReference type="PRINTS" id="PR00082">
    <property type="entry name" value="GLFDHDRGNASE"/>
</dbReference>
<dbReference type="SMART" id="SM00839">
    <property type="entry name" value="ELFV_dehydrog"/>
    <property type="match status" value="1"/>
</dbReference>
<sequence>MLDTAKSSAGSINPFEVALKQLDEAAKLIKLDKGLHQVLANPKRVLTVSLPVKMDNGEIRVFTGFRSQHNDARGPYKGGIRYHPQVTVDEVKALSMWMTWKCAVADIPYGGGKGGIICNPKEMSTSELERLTRRYAYAIADIIGPHTDIPAPDVYTGGKEMAWIMDTYSALKGNYVQPEVITGKPIAIGGSLGRNEATGRGLAFTVREAAKKLKINMKSATVAVQGFGNAGQFASQLVEEQGATVIAASDSKGGVYNKAGMKVEALRKHKEKTGSVVGFPGAKSISNEELLETDCTILIPAALENQITAKNAGKIKAKLVAEAANGPTTPEADDILYKNKVLTIPDILANGGGVTVSYFEWLQNLRREYWSEAEVNERLDRNITKSFLDTYTTSEKYGVNMRKASTVLAVNRVVEAIQLRGLWP</sequence>
<feature type="binding site" evidence="6">
    <location>
        <position position="77"/>
    </location>
    <ligand>
        <name>substrate</name>
    </ligand>
</feature>
<evidence type="ECO:0000256" key="1">
    <source>
        <dbReference type="ARBA" id="ARBA00006382"/>
    </source>
</evidence>
<keyword evidence="6" id="KW-0520">NAD</keyword>
<evidence type="ECO:0000259" key="9">
    <source>
        <dbReference type="SMART" id="SM00839"/>
    </source>
</evidence>
<feature type="domain" description="Glutamate/phenylalanine/leucine/valine/L-tryptophan dehydrogenase C-terminal" evidence="9">
    <location>
        <begin position="191"/>
        <end position="421"/>
    </location>
</feature>
<feature type="binding site" evidence="6">
    <location>
        <position position="101"/>
    </location>
    <ligand>
        <name>substrate</name>
    </ligand>
</feature>
<dbReference type="PANTHER" id="PTHR11606">
    <property type="entry name" value="GLUTAMATE DEHYDROGENASE"/>
    <property type="match status" value="1"/>
</dbReference>
<dbReference type="EMBL" id="CP002408">
    <property type="protein sequence ID" value="AFU58038.1"/>
    <property type="molecule type" value="Genomic_DNA"/>
</dbReference>
<dbReference type="SUPFAM" id="SSF51735">
    <property type="entry name" value="NAD(P)-binding Rossmann-fold domains"/>
    <property type="match status" value="1"/>
</dbReference>
<dbReference type="STRING" id="1237085.Ngar_c10960"/>
<feature type="binding site" evidence="6">
    <location>
        <position position="198"/>
    </location>
    <ligand>
        <name>NAD(+)</name>
        <dbReference type="ChEBI" id="CHEBI:57540"/>
    </ligand>
</feature>
<dbReference type="Pfam" id="PF02812">
    <property type="entry name" value="ELFV_dehydrog_N"/>
    <property type="match status" value="1"/>
</dbReference>
<accession>K0IGR8</accession>
<evidence type="ECO:0000256" key="3">
    <source>
        <dbReference type="ARBA" id="ARBA00023002"/>
    </source>
</evidence>
<dbReference type="PATRIC" id="fig|1237085.11.peg.1038"/>
<dbReference type="PROSITE" id="PS00074">
    <property type="entry name" value="GLFV_DEHYDROGENASE"/>
    <property type="match status" value="1"/>
</dbReference>
<feature type="site" description="Important for catalysis" evidence="7">
    <location>
        <position position="153"/>
    </location>
</feature>
<dbReference type="InterPro" id="IPR006095">
    <property type="entry name" value="Glu/Leu/Phe/Val/Trp_DH"/>
</dbReference>
<evidence type="ECO:0000313" key="11">
    <source>
        <dbReference type="Proteomes" id="UP000008037"/>
    </source>
</evidence>
<evidence type="ECO:0000256" key="2">
    <source>
        <dbReference type="ARBA" id="ARBA00011643"/>
    </source>
</evidence>
<gene>
    <name evidence="10" type="primary">gdhA</name>
    <name evidence="10" type="ordered locus">Ngar_c10960</name>
</gene>
<keyword evidence="11" id="KW-1185">Reference proteome</keyword>
<dbReference type="InterPro" id="IPR014362">
    <property type="entry name" value="Glu_DH"/>
</dbReference>
<keyword evidence="6" id="KW-0547">Nucleotide-binding</keyword>
<dbReference type="PANTHER" id="PTHR11606:SF13">
    <property type="entry name" value="GLUTAMATE DEHYDROGENASE 1, MITOCHONDRIAL"/>
    <property type="match status" value="1"/>
</dbReference>
<dbReference type="AlphaFoldDB" id="K0IGR8"/>
<evidence type="ECO:0000256" key="5">
    <source>
        <dbReference type="PIRSR" id="PIRSR000185-1"/>
    </source>
</evidence>
<dbReference type="InterPro" id="IPR006097">
    <property type="entry name" value="Glu/Leu/Phe/Val/Trp_DH_dimer"/>
</dbReference>
<dbReference type="InterPro" id="IPR033922">
    <property type="entry name" value="NAD_bind_Glu_DH"/>
</dbReference>
<name>K0IGR8_NITGG</name>
<dbReference type="InterPro" id="IPR006096">
    <property type="entry name" value="Glu/Leu/Phe/Val/Trp_DH_C"/>
</dbReference>
<feature type="binding site" evidence="6">
    <location>
        <position position="229"/>
    </location>
    <ligand>
        <name>NAD(+)</name>
        <dbReference type="ChEBI" id="CHEBI:57540"/>
    </ligand>
</feature>
<dbReference type="PIRSF" id="PIRSF000185">
    <property type="entry name" value="Glu_DH"/>
    <property type="match status" value="1"/>
</dbReference>
<dbReference type="OrthoDB" id="6425at2157"/>
<dbReference type="InterPro" id="IPR046346">
    <property type="entry name" value="Aminoacid_DH-like_N_sf"/>
</dbReference>
<evidence type="ECO:0000256" key="8">
    <source>
        <dbReference type="RuleBase" id="RU004417"/>
    </source>
</evidence>
<dbReference type="GeneID" id="13795491"/>
<dbReference type="InterPro" id="IPR036291">
    <property type="entry name" value="NAD(P)-bd_dom_sf"/>
</dbReference>
<dbReference type="SUPFAM" id="SSF53223">
    <property type="entry name" value="Aminoacid dehydrogenase-like, N-terminal domain"/>
    <property type="match status" value="1"/>
</dbReference>
<dbReference type="GO" id="GO:0000166">
    <property type="term" value="F:nucleotide binding"/>
    <property type="evidence" value="ECO:0007669"/>
    <property type="project" value="UniProtKB-KW"/>
</dbReference>
<protein>
    <recommendedName>
        <fullName evidence="4">Glutamate dehydrogenase</fullName>
    </recommendedName>
</protein>
<dbReference type="Gene3D" id="3.40.50.10860">
    <property type="entry name" value="Leucine Dehydrogenase, chain A, domain 1"/>
    <property type="match status" value="1"/>
</dbReference>
<proteinExistence type="inferred from homology"/>